<evidence type="ECO:0000313" key="3">
    <source>
        <dbReference type="Proteomes" id="UP001239445"/>
    </source>
</evidence>
<name>A0AAJ0B4Q7_9PEZI</name>
<sequence length="77" mass="9299">MGRVWVGVTRRDEVKRAREVTRRVGQPRYQLFLFPPFFVILLLYRPINLCLWVCFFFVFVSLGLFVLFVREQKTGDR</sequence>
<gene>
    <name evidence="2" type="ORF">QBC47DRAFT_73244</name>
</gene>
<proteinExistence type="predicted"/>
<feature type="transmembrane region" description="Helical" evidence="1">
    <location>
        <begin position="50"/>
        <end position="69"/>
    </location>
</feature>
<reference evidence="2" key="1">
    <citation type="submission" date="2023-06" db="EMBL/GenBank/DDBJ databases">
        <title>Genome-scale phylogeny and comparative genomics of the fungal order Sordariales.</title>
        <authorList>
            <consortium name="Lawrence Berkeley National Laboratory"/>
            <person name="Hensen N."/>
            <person name="Bonometti L."/>
            <person name="Westerberg I."/>
            <person name="Brannstrom I.O."/>
            <person name="Guillou S."/>
            <person name="Cros-Aarteil S."/>
            <person name="Calhoun S."/>
            <person name="Haridas S."/>
            <person name="Kuo A."/>
            <person name="Mondo S."/>
            <person name="Pangilinan J."/>
            <person name="Riley R."/>
            <person name="Labutti K."/>
            <person name="Andreopoulos B."/>
            <person name="Lipzen A."/>
            <person name="Chen C."/>
            <person name="Yanf M."/>
            <person name="Daum C."/>
            <person name="Ng V."/>
            <person name="Clum A."/>
            <person name="Steindorff A."/>
            <person name="Ohm R."/>
            <person name="Martin F."/>
            <person name="Silar P."/>
            <person name="Natvig D."/>
            <person name="Lalanne C."/>
            <person name="Gautier V."/>
            <person name="Ament-Velasquez S.L."/>
            <person name="Kruys A."/>
            <person name="Hutchinson M.I."/>
            <person name="Powell A.J."/>
            <person name="Barry K."/>
            <person name="Miller A.N."/>
            <person name="Grigoriev I.V."/>
            <person name="Debuchy R."/>
            <person name="Gladieux P."/>
            <person name="Thoren M.H."/>
            <person name="Johannesson H."/>
        </authorList>
    </citation>
    <scope>NUCLEOTIDE SEQUENCE</scope>
    <source>
        <strain evidence="2">PSN4</strain>
    </source>
</reference>
<dbReference type="AlphaFoldDB" id="A0AAJ0B4Q7"/>
<protein>
    <submittedName>
        <fullName evidence="2">Uncharacterized protein</fullName>
    </submittedName>
</protein>
<keyword evidence="3" id="KW-1185">Reference proteome</keyword>
<evidence type="ECO:0000256" key="1">
    <source>
        <dbReference type="SAM" id="Phobius"/>
    </source>
</evidence>
<keyword evidence="1" id="KW-0812">Transmembrane</keyword>
<keyword evidence="1" id="KW-1133">Transmembrane helix</keyword>
<dbReference type="EMBL" id="MU839841">
    <property type="protein sequence ID" value="KAK1751658.1"/>
    <property type="molecule type" value="Genomic_DNA"/>
</dbReference>
<feature type="transmembrane region" description="Helical" evidence="1">
    <location>
        <begin position="28"/>
        <end position="44"/>
    </location>
</feature>
<dbReference type="Proteomes" id="UP001239445">
    <property type="component" value="Unassembled WGS sequence"/>
</dbReference>
<accession>A0AAJ0B4Q7</accession>
<comment type="caution">
    <text evidence="2">The sequence shown here is derived from an EMBL/GenBank/DDBJ whole genome shotgun (WGS) entry which is preliminary data.</text>
</comment>
<organism evidence="2 3">
    <name type="scientific">Echria macrotheca</name>
    <dbReference type="NCBI Taxonomy" id="438768"/>
    <lineage>
        <taxon>Eukaryota</taxon>
        <taxon>Fungi</taxon>
        <taxon>Dikarya</taxon>
        <taxon>Ascomycota</taxon>
        <taxon>Pezizomycotina</taxon>
        <taxon>Sordariomycetes</taxon>
        <taxon>Sordariomycetidae</taxon>
        <taxon>Sordariales</taxon>
        <taxon>Schizotheciaceae</taxon>
        <taxon>Echria</taxon>
    </lineage>
</organism>
<evidence type="ECO:0000313" key="2">
    <source>
        <dbReference type="EMBL" id="KAK1751658.1"/>
    </source>
</evidence>
<keyword evidence="1" id="KW-0472">Membrane</keyword>